<dbReference type="EC" id="3.5.1.11" evidence="5"/>
<keyword evidence="2 5" id="KW-0378">Hydrolase</keyword>
<reference evidence="5 6" key="1">
    <citation type="submission" date="2023-07" db="EMBL/GenBank/DDBJ databases">
        <title>Genomic Encyclopedia of Type Strains, Phase IV (KMG-IV): sequencing the most valuable type-strain genomes for metagenomic binning, comparative biology and taxonomic classification.</title>
        <authorList>
            <person name="Goeker M."/>
        </authorList>
    </citation>
    <scope>NUCLEOTIDE SEQUENCE [LARGE SCALE GENOMIC DNA]</scope>
    <source>
        <strain evidence="5 6">DSM 16460</strain>
    </source>
</reference>
<keyword evidence="4" id="KW-0472">Membrane</keyword>
<evidence type="ECO:0000313" key="5">
    <source>
        <dbReference type="EMBL" id="MDQ0160047.1"/>
    </source>
</evidence>
<dbReference type="Gene3D" id="2.30.120.10">
    <property type="match status" value="1"/>
</dbReference>
<dbReference type="RefSeq" id="WP_306976990.1">
    <property type="nucleotide sequence ID" value="NZ_JAUSTQ010000008.1"/>
</dbReference>
<dbReference type="InterPro" id="IPR002692">
    <property type="entry name" value="S45"/>
</dbReference>
<dbReference type="InterPro" id="IPR029055">
    <property type="entry name" value="Ntn_hydrolases_N"/>
</dbReference>
<dbReference type="InterPro" id="IPR043146">
    <property type="entry name" value="Penicillin_amidase_N_B-knob"/>
</dbReference>
<comment type="caution">
    <text evidence="5">The sequence shown here is derived from an EMBL/GenBank/DDBJ whole genome shotgun (WGS) entry which is preliminary data.</text>
</comment>
<dbReference type="Gene3D" id="1.10.1400.10">
    <property type="match status" value="1"/>
</dbReference>
<dbReference type="Gene3D" id="3.60.20.10">
    <property type="entry name" value="Glutamine Phosphoribosylpyrophosphate, subunit 1, domain 1"/>
    <property type="match status" value="1"/>
</dbReference>
<gene>
    <name evidence="5" type="ORF">J2S77_002048</name>
</gene>
<dbReference type="Proteomes" id="UP001224359">
    <property type="component" value="Unassembled WGS sequence"/>
</dbReference>
<dbReference type="Gene3D" id="1.10.439.10">
    <property type="entry name" value="Penicillin Amidohydrolase, domain 1"/>
    <property type="match status" value="1"/>
</dbReference>
<dbReference type="InterPro" id="IPR023343">
    <property type="entry name" value="Penicillin_amidase_dom1"/>
</dbReference>
<dbReference type="InterPro" id="IPR014395">
    <property type="entry name" value="Pen/GL7ACA/AHL_acylase"/>
</dbReference>
<keyword evidence="4" id="KW-1133">Transmembrane helix</keyword>
<evidence type="ECO:0000256" key="1">
    <source>
        <dbReference type="ARBA" id="ARBA00006586"/>
    </source>
</evidence>
<comment type="similarity">
    <text evidence="1">Belongs to the peptidase S45 family.</text>
</comment>
<dbReference type="PANTHER" id="PTHR34218:SF4">
    <property type="entry name" value="ACYL-HOMOSERINE LACTONE ACYLASE QUIP"/>
    <property type="match status" value="1"/>
</dbReference>
<sequence>MAEVKQKKPMHKGLKWSLIVVGILVVVMIIALLVVNAYINRSLPKTEGEVEVSQFVEESERFSGLTEDVDVTRDDDGVPHISAENDEDLFFAQGYVTAQDRLFQMEMSRRQASGELSEVVGDMALNQDKYFRTLGLRRAAEKSISEYDDETMQALEAYAAGVNAYIDQADEENRMPIEFTLMGLDEVSDWTPLDSLTIGKFMAYDLGGHWERQAFNYHLINNFPEDEAYELFPSYPEEALTNISDEEYVDVTASLSKAPTPPEFNGSNNWAVSGDKTESGEPLLADDPHLGLATPSIWYQVQLDSPNYQTSGVIFAGVPGIILGQNKDIAWGVTNVGPDVQQLYLEKRHEENPHQFLYDDEWYEADVINETIEVDGEESIDYEVVETKHGPVISEFTNPVEAEENQTVMSIDWTALEATKELSAVLQMNRASNWDEFETALEDFHAPAQNFVFASTDGTIAYKANGRIPIYDHPDQALLPMEGWNPDHDLTETIPFDELPTLVNPEKGFVGTANNKIISDEYPYHISHVWAQPYRYTRIHEFLDERDQLTKEDMKTLQMDTMNLRAREFVPMFTELLSDGDWSETESDALDTLADWNFQDNRELAGPLIFDRLFANIEAVLFEEAFSEDLMSMFKGSGQTIDELIRHSYEGESVNWIEKKGGLQTVVREAFEQAMENIESDYGSDVSDWQWGNYHQVYFEHPLSGTAFLDVFFNEQEPKPVDGSPVTVMAASHNENGIVDHGASWRFVTDMAEPLQGDHIVGPGQAGHYRSEWYDNQIYDWVEGQYHTTNMEGFAGETFQLLAE</sequence>
<feature type="transmembrane region" description="Helical" evidence="4">
    <location>
        <begin position="16"/>
        <end position="39"/>
    </location>
</feature>
<name>A0ABT9VGE9_9BACI</name>
<dbReference type="CDD" id="cd03747">
    <property type="entry name" value="Ntn_PGA_like"/>
    <property type="match status" value="1"/>
</dbReference>
<dbReference type="PANTHER" id="PTHR34218">
    <property type="entry name" value="PEPTIDASE S45 PENICILLIN AMIDASE"/>
    <property type="match status" value="1"/>
</dbReference>
<keyword evidence="3" id="KW-0865">Zymogen</keyword>
<organism evidence="5 6">
    <name type="scientific">Alkalibacillus salilacus</name>
    <dbReference type="NCBI Taxonomy" id="284582"/>
    <lineage>
        <taxon>Bacteria</taxon>
        <taxon>Bacillati</taxon>
        <taxon>Bacillota</taxon>
        <taxon>Bacilli</taxon>
        <taxon>Bacillales</taxon>
        <taxon>Bacillaceae</taxon>
        <taxon>Alkalibacillus</taxon>
    </lineage>
</organism>
<dbReference type="GO" id="GO:0008953">
    <property type="term" value="F:penicillin amidase activity"/>
    <property type="evidence" value="ECO:0007669"/>
    <property type="project" value="UniProtKB-EC"/>
</dbReference>
<evidence type="ECO:0000256" key="3">
    <source>
        <dbReference type="ARBA" id="ARBA00023145"/>
    </source>
</evidence>
<dbReference type="InterPro" id="IPR043147">
    <property type="entry name" value="Penicillin_amidase_A-knob"/>
</dbReference>
<keyword evidence="6" id="KW-1185">Reference proteome</keyword>
<evidence type="ECO:0000313" key="6">
    <source>
        <dbReference type="Proteomes" id="UP001224359"/>
    </source>
</evidence>
<proteinExistence type="inferred from homology"/>
<dbReference type="PIRSF" id="PIRSF001227">
    <property type="entry name" value="Pen_acylase"/>
    <property type="match status" value="1"/>
</dbReference>
<protein>
    <submittedName>
        <fullName evidence="5">Penicillin amidase</fullName>
        <ecNumber evidence="5">3.5.1.11</ecNumber>
    </submittedName>
</protein>
<dbReference type="Pfam" id="PF01804">
    <property type="entry name" value="Penicil_amidase"/>
    <property type="match status" value="1"/>
</dbReference>
<dbReference type="SUPFAM" id="SSF56235">
    <property type="entry name" value="N-terminal nucleophile aminohydrolases (Ntn hydrolases)"/>
    <property type="match status" value="1"/>
</dbReference>
<accession>A0ABT9VGE9</accession>
<keyword evidence="4" id="KW-0812">Transmembrane</keyword>
<evidence type="ECO:0000256" key="2">
    <source>
        <dbReference type="ARBA" id="ARBA00022801"/>
    </source>
</evidence>
<evidence type="ECO:0000256" key="4">
    <source>
        <dbReference type="SAM" id="Phobius"/>
    </source>
</evidence>
<dbReference type="EMBL" id="JAUSTQ010000008">
    <property type="protein sequence ID" value="MDQ0160047.1"/>
    <property type="molecule type" value="Genomic_DNA"/>
</dbReference>